<dbReference type="EMBL" id="JAAVJH010000004">
    <property type="protein sequence ID" value="NJR78456.1"/>
    <property type="molecule type" value="Genomic_DNA"/>
</dbReference>
<dbReference type="Pfam" id="PF13472">
    <property type="entry name" value="Lipase_GDSL_2"/>
    <property type="match status" value="1"/>
</dbReference>
<gene>
    <name evidence="2" type="ORF">HBH26_07655</name>
</gene>
<reference evidence="2 3" key="1">
    <citation type="submission" date="2020-03" db="EMBL/GenBank/DDBJ databases">
        <authorList>
            <person name="Wang L."/>
            <person name="He N."/>
            <person name="Li Y."/>
            <person name="Fang Y."/>
            <person name="Zhang F."/>
        </authorList>
    </citation>
    <scope>NUCLEOTIDE SEQUENCE [LARGE SCALE GENOMIC DNA]</scope>
    <source>
        <strain evidence="2 3">36D10-4-7</strain>
    </source>
</reference>
<evidence type="ECO:0000313" key="2">
    <source>
        <dbReference type="EMBL" id="NJR78456.1"/>
    </source>
</evidence>
<dbReference type="InterPro" id="IPR036514">
    <property type="entry name" value="SGNH_hydro_sf"/>
</dbReference>
<keyword evidence="3" id="KW-1185">Reference proteome</keyword>
<name>A0ABX1CKD4_9SPHN</name>
<dbReference type="InterPro" id="IPR051532">
    <property type="entry name" value="Ester_Hydrolysis_Enzymes"/>
</dbReference>
<protein>
    <submittedName>
        <fullName evidence="2">Arylesterase</fullName>
    </submittedName>
</protein>
<dbReference type="PANTHER" id="PTHR30383:SF24">
    <property type="entry name" value="THIOESTERASE 1_PROTEASE 1_LYSOPHOSPHOLIPASE L1"/>
    <property type="match status" value="1"/>
</dbReference>
<accession>A0ABX1CKD4</accession>
<evidence type="ECO:0000259" key="1">
    <source>
        <dbReference type="Pfam" id="PF13472"/>
    </source>
</evidence>
<dbReference type="CDD" id="cd01822">
    <property type="entry name" value="Lysophospholipase_L1_like"/>
    <property type="match status" value="1"/>
</dbReference>
<dbReference type="InterPro" id="IPR013830">
    <property type="entry name" value="SGNH_hydro"/>
</dbReference>
<comment type="caution">
    <text evidence="2">The sequence shown here is derived from an EMBL/GenBank/DDBJ whole genome shotgun (WGS) entry which is preliminary data.</text>
</comment>
<feature type="domain" description="SGNH hydrolase-type esterase" evidence="1">
    <location>
        <begin position="100"/>
        <end position="263"/>
    </location>
</feature>
<dbReference type="PANTHER" id="PTHR30383">
    <property type="entry name" value="THIOESTERASE 1/PROTEASE 1/LYSOPHOSPHOLIPASE L1"/>
    <property type="match status" value="1"/>
</dbReference>
<dbReference type="Gene3D" id="3.40.50.1110">
    <property type="entry name" value="SGNH hydrolase"/>
    <property type="match status" value="1"/>
</dbReference>
<sequence length="283" mass="29213">MPRRISTGFSPPVAFPPSVSLTSRAATTISGWDISGKGASVTKSYRPYAVHGALLQAALSLAACGQAQEAAPTATNTADAAGATPAASVPVAGPKRLVLAFGDSLYAGYGLKRGESLPDAVQARLRAQGIDATIVNAGVSGDTTAGGRRRLAYTLDRLERAPDLVLLGLGGNDVLRQVPPAETRANLTAMLDELAKRKIPVVLTGMMAPPNLGPDFAGRFNAIYPALAKQHDAPLYPFILDGVIGRRALMLPDGVHPNAQGVQRIADRVAPLVSGALKALPTG</sequence>
<organism evidence="2 3">
    <name type="scientific">Sphingomonas corticis</name>
    <dbReference type="NCBI Taxonomy" id="2722791"/>
    <lineage>
        <taxon>Bacteria</taxon>
        <taxon>Pseudomonadati</taxon>
        <taxon>Pseudomonadota</taxon>
        <taxon>Alphaproteobacteria</taxon>
        <taxon>Sphingomonadales</taxon>
        <taxon>Sphingomonadaceae</taxon>
        <taxon>Sphingomonas</taxon>
    </lineage>
</organism>
<dbReference type="SUPFAM" id="SSF52266">
    <property type="entry name" value="SGNH hydrolase"/>
    <property type="match status" value="1"/>
</dbReference>
<evidence type="ECO:0000313" key="3">
    <source>
        <dbReference type="Proteomes" id="UP000732399"/>
    </source>
</evidence>
<dbReference type="Proteomes" id="UP000732399">
    <property type="component" value="Unassembled WGS sequence"/>
</dbReference>
<proteinExistence type="predicted"/>